<evidence type="ECO:0000256" key="7">
    <source>
        <dbReference type="PIRNR" id="PIRNR005539"/>
    </source>
</evidence>
<dbReference type="EMBL" id="BAAADJ010000003">
    <property type="protein sequence ID" value="GAA0314775.1"/>
    <property type="molecule type" value="Genomic_DNA"/>
</dbReference>
<keyword evidence="5 7" id="KW-0378">Hydrolase</keyword>
<keyword evidence="7" id="KW-0645">Protease</keyword>
<accession>A0ABN0VQK0</accession>
<reference evidence="9 10" key="1">
    <citation type="journal article" date="2019" name="Int. J. Syst. Evol. Microbiol.">
        <title>The Global Catalogue of Microorganisms (GCM) 10K type strain sequencing project: providing services to taxonomists for standard genome sequencing and annotation.</title>
        <authorList>
            <consortium name="The Broad Institute Genomics Platform"/>
            <consortium name="The Broad Institute Genome Sequencing Center for Infectious Disease"/>
            <person name="Wu L."/>
            <person name="Ma J."/>
        </authorList>
    </citation>
    <scope>NUCLEOTIDE SEQUENCE [LARGE SCALE GENOMIC DNA]</scope>
    <source>
        <strain evidence="9 10">JCM 9731</strain>
    </source>
</reference>
<dbReference type="PANTHER" id="PTHR43798">
    <property type="entry name" value="MONOACYLGLYCEROL LIPASE"/>
    <property type="match status" value="1"/>
</dbReference>
<comment type="function">
    <text evidence="7">Releases the N-terminal proline from various substrates.</text>
</comment>
<proteinExistence type="inferred from homology"/>
<comment type="catalytic activity">
    <reaction evidence="1 7">
        <text>Release of N-terminal proline from a peptide.</text>
        <dbReference type="EC" id="3.4.11.5"/>
    </reaction>
</comment>
<keyword evidence="10" id="KW-1185">Reference proteome</keyword>
<dbReference type="PRINTS" id="PR00793">
    <property type="entry name" value="PROAMNOPTASE"/>
</dbReference>
<dbReference type="PIRSF" id="PIRSF005539">
    <property type="entry name" value="Pept_S33_TRI_F1"/>
    <property type="match status" value="1"/>
</dbReference>
<dbReference type="NCBIfam" id="TIGR01250">
    <property type="entry name" value="pro_imino_pep_2"/>
    <property type="match status" value="1"/>
</dbReference>
<dbReference type="PANTHER" id="PTHR43798:SF31">
    <property type="entry name" value="AB HYDROLASE SUPERFAMILY PROTEIN YCLE"/>
    <property type="match status" value="1"/>
</dbReference>
<evidence type="ECO:0000256" key="4">
    <source>
        <dbReference type="ARBA" id="ARBA00021843"/>
    </source>
</evidence>
<dbReference type="InterPro" id="IPR050266">
    <property type="entry name" value="AB_hydrolase_sf"/>
</dbReference>
<dbReference type="EC" id="3.4.11.5" evidence="3 7"/>
<protein>
    <recommendedName>
        <fullName evidence="4 7">Proline iminopeptidase</fullName>
        <shortName evidence="7">PIP</shortName>
        <ecNumber evidence="3 7">3.4.11.5</ecNumber>
    </recommendedName>
    <alternativeName>
        <fullName evidence="6 7">Prolyl aminopeptidase</fullName>
    </alternativeName>
</protein>
<name>A0ABN0VQK0_9BACI</name>
<comment type="caution">
    <text evidence="9">The sequence shown here is derived from an EMBL/GenBank/DDBJ whole genome shotgun (WGS) entry which is preliminary data.</text>
</comment>
<dbReference type="Gene3D" id="3.40.50.1820">
    <property type="entry name" value="alpha/beta hydrolase"/>
    <property type="match status" value="1"/>
</dbReference>
<dbReference type="InterPro" id="IPR005945">
    <property type="entry name" value="Pro_imino_pep"/>
</dbReference>
<dbReference type="Proteomes" id="UP001500782">
    <property type="component" value="Unassembled WGS sequence"/>
</dbReference>
<evidence type="ECO:0000313" key="9">
    <source>
        <dbReference type="EMBL" id="GAA0314775.1"/>
    </source>
</evidence>
<feature type="domain" description="AB hydrolase-1" evidence="8">
    <location>
        <begin position="28"/>
        <end position="273"/>
    </location>
</feature>
<dbReference type="GO" id="GO:0016787">
    <property type="term" value="F:hydrolase activity"/>
    <property type="evidence" value="ECO:0007669"/>
    <property type="project" value="UniProtKB-KW"/>
</dbReference>
<evidence type="ECO:0000256" key="5">
    <source>
        <dbReference type="ARBA" id="ARBA00022801"/>
    </source>
</evidence>
<organism evidence="9 10">
    <name type="scientific">Bacillus carboniphilus</name>
    <dbReference type="NCBI Taxonomy" id="86663"/>
    <lineage>
        <taxon>Bacteria</taxon>
        <taxon>Bacillati</taxon>
        <taxon>Bacillota</taxon>
        <taxon>Bacilli</taxon>
        <taxon>Bacillales</taxon>
        <taxon>Bacillaceae</taxon>
        <taxon>Bacillus</taxon>
    </lineage>
</organism>
<keyword evidence="7" id="KW-0031">Aminopeptidase</keyword>
<dbReference type="SUPFAM" id="SSF53474">
    <property type="entry name" value="alpha/beta-Hydrolases"/>
    <property type="match status" value="1"/>
</dbReference>
<dbReference type="InterPro" id="IPR002410">
    <property type="entry name" value="Peptidase_S33"/>
</dbReference>
<dbReference type="RefSeq" id="WP_343795480.1">
    <property type="nucleotide sequence ID" value="NZ_BAAADJ010000003.1"/>
</dbReference>
<evidence type="ECO:0000313" key="10">
    <source>
        <dbReference type="Proteomes" id="UP001500782"/>
    </source>
</evidence>
<evidence type="ECO:0000259" key="8">
    <source>
        <dbReference type="Pfam" id="PF00561"/>
    </source>
</evidence>
<evidence type="ECO:0000256" key="6">
    <source>
        <dbReference type="ARBA" id="ARBA00029605"/>
    </source>
</evidence>
<comment type="similarity">
    <text evidence="2 7">Belongs to the peptidase S33 family.</text>
</comment>
<evidence type="ECO:0000256" key="1">
    <source>
        <dbReference type="ARBA" id="ARBA00001585"/>
    </source>
</evidence>
<evidence type="ECO:0000256" key="3">
    <source>
        <dbReference type="ARBA" id="ARBA00012568"/>
    </source>
</evidence>
<sequence>MNIQEGFVEVTGGKVWYQKHGTHTGKTPLLILHGGPGSSHFAMQGLRILAEERPVIFYDQLGCGKSDRPTDVSLWKIDRFVEELGQIREALSLDEVHILGHSWGTTLAAAYMLTKPVGVKSVIFSSPCLSAPLWAEDQEKNRKLLPESVQATLKECEENGTTDSKAYKDATAEFNKRFVCRLDPMPEFLKEGAHFKNPEVYNIMWGPSEFHVTGNLKHFDCTDRLKEIQIPTLYTCGRYDEATPASTEYFSQLTPNSKFHVYENSAHMPYLEEREEFVRVVTNFLNEIESQANKKLS</sequence>
<dbReference type="InterPro" id="IPR000073">
    <property type="entry name" value="AB_hydrolase_1"/>
</dbReference>
<dbReference type="InterPro" id="IPR029058">
    <property type="entry name" value="AB_hydrolase_fold"/>
</dbReference>
<evidence type="ECO:0000256" key="2">
    <source>
        <dbReference type="ARBA" id="ARBA00010088"/>
    </source>
</evidence>
<gene>
    <name evidence="9" type="ORF">GCM10008967_01600</name>
</gene>
<dbReference type="Pfam" id="PF00561">
    <property type="entry name" value="Abhydrolase_1"/>
    <property type="match status" value="1"/>
</dbReference>